<keyword evidence="1" id="KW-0732">Signal</keyword>
<keyword evidence="3" id="KW-1185">Reference proteome</keyword>
<comment type="caution">
    <text evidence="2">The sequence shown here is derived from an EMBL/GenBank/DDBJ whole genome shotgun (WGS) entry which is preliminary data.</text>
</comment>
<feature type="signal peptide" evidence="1">
    <location>
        <begin position="1"/>
        <end position="43"/>
    </location>
</feature>
<accession>A0ABX0M8A2</accession>
<evidence type="ECO:0000313" key="3">
    <source>
        <dbReference type="Proteomes" id="UP000819052"/>
    </source>
</evidence>
<protein>
    <recommendedName>
        <fullName evidence="4">DUF4148 domain-containing protein</fullName>
    </recommendedName>
</protein>
<proteinExistence type="predicted"/>
<dbReference type="Proteomes" id="UP000819052">
    <property type="component" value="Unassembled WGS sequence"/>
</dbReference>
<feature type="chain" id="PRO_5047465041" description="DUF4148 domain-containing protein" evidence="1">
    <location>
        <begin position="44"/>
        <end position="175"/>
    </location>
</feature>
<gene>
    <name evidence="2" type="ORF">F1609_22045</name>
</gene>
<name>A0ABX0M8A2_9BURK</name>
<evidence type="ECO:0000256" key="1">
    <source>
        <dbReference type="SAM" id="SignalP"/>
    </source>
</evidence>
<reference evidence="2 3" key="1">
    <citation type="submission" date="2019-09" db="EMBL/GenBank/DDBJ databases">
        <title>Taxonomy of Antarctic Massilia spp.: description of Massilia rubra sp. nov., Massilia aquatica sp. nov., Massilia mucilaginosa sp. nov., Massilia frigida sp. nov. isolated from streams, lakes and regoliths.</title>
        <authorList>
            <person name="Holochova P."/>
            <person name="Sedlacek I."/>
            <person name="Kralova S."/>
            <person name="Maslanova I."/>
            <person name="Busse H.-J."/>
            <person name="Stankova E."/>
            <person name="Vrbovska V."/>
            <person name="Kovarovic V."/>
            <person name="Bartak M."/>
            <person name="Svec P."/>
            <person name="Pantucek R."/>
        </authorList>
    </citation>
    <scope>NUCLEOTIDE SEQUENCE [LARGE SCALE GENOMIC DNA]</scope>
    <source>
        <strain evidence="2 3">CCM 8693</strain>
    </source>
</reference>
<sequence length="175" mass="19399">MTIPKRLYLCQDAFLLADRLNMRSFFALLALSAAAWTATPACAADRATSPAEQALEEIGRFSTKRGERDARIAIAQGAERLYQYNGGGAPRPQEELEKERFELTVRQRVMKARGIAYEPSGAGCDPRDAASAYNYTMAFNAVMDAHLQQKLGPDYRRRIAAQIQAELAVARMPGR</sequence>
<dbReference type="EMBL" id="VVIW01000015">
    <property type="protein sequence ID" value="NHZ42833.1"/>
    <property type="molecule type" value="Genomic_DNA"/>
</dbReference>
<evidence type="ECO:0008006" key="4">
    <source>
        <dbReference type="Google" id="ProtNLM"/>
    </source>
</evidence>
<evidence type="ECO:0000313" key="2">
    <source>
        <dbReference type="EMBL" id="NHZ42833.1"/>
    </source>
</evidence>
<dbReference type="RefSeq" id="WP_167078829.1">
    <property type="nucleotide sequence ID" value="NZ_VVIW01000015.1"/>
</dbReference>
<organism evidence="2 3">
    <name type="scientific">Massilia aquatica</name>
    <dbReference type="NCBI Taxonomy" id="2609000"/>
    <lineage>
        <taxon>Bacteria</taxon>
        <taxon>Pseudomonadati</taxon>
        <taxon>Pseudomonadota</taxon>
        <taxon>Betaproteobacteria</taxon>
        <taxon>Burkholderiales</taxon>
        <taxon>Oxalobacteraceae</taxon>
        <taxon>Telluria group</taxon>
        <taxon>Massilia</taxon>
    </lineage>
</organism>